<dbReference type="InterPro" id="IPR001709">
    <property type="entry name" value="Flavoprot_Pyr_Nucl_cyt_Rdtase"/>
</dbReference>
<feature type="domain" description="Flavodoxin-like" evidence="11">
    <location>
        <begin position="7"/>
        <end position="145"/>
    </location>
</feature>
<accession>A0A378TCK5</accession>
<evidence type="ECO:0000256" key="7">
    <source>
        <dbReference type="ARBA" id="ARBA00022857"/>
    </source>
</evidence>
<evidence type="ECO:0000259" key="12">
    <source>
        <dbReference type="PROSITE" id="PS51384"/>
    </source>
</evidence>
<dbReference type="GO" id="GO:0004783">
    <property type="term" value="F:sulfite reductase (NADPH) activity"/>
    <property type="evidence" value="ECO:0007669"/>
    <property type="project" value="UniProtKB-EC"/>
</dbReference>
<dbReference type="PRINTS" id="PR00369">
    <property type="entry name" value="FLAVODOXIN"/>
</dbReference>
<evidence type="ECO:0000256" key="2">
    <source>
        <dbReference type="ARBA" id="ARBA00001974"/>
    </source>
</evidence>
<dbReference type="GO" id="GO:0005829">
    <property type="term" value="C:cytosol"/>
    <property type="evidence" value="ECO:0007669"/>
    <property type="project" value="TreeGrafter"/>
</dbReference>
<keyword evidence="5" id="KW-0288">FMN</keyword>
<keyword evidence="6" id="KW-0274">FAD</keyword>
<dbReference type="SUPFAM" id="SSF52343">
    <property type="entry name" value="Ferredoxin reductase-like, C-terminal NADP-linked domain"/>
    <property type="match status" value="1"/>
</dbReference>
<evidence type="ECO:0000259" key="11">
    <source>
        <dbReference type="PROSITE" id="PS50902"/>
    </source>
</evidence>
<reference evidence="13 14" key="1">
    <citation type="submission" date="2018-06" db="EMBL/GenBank/DDBJ databases">
        <authorList>
            <consortium name="Pathogen Informatics"/>
            <person name="Doyle S."/>
        </authorList>
    </citation>
    <scope>NUCLEOTIDE SEQUENCE [LARGE SCALE GENOMIC DNA]</scope>
    <source>
        <strain evidence="13 14">NCTC10821</strain>
    </source>
</reference>
<dbReference type="InterPro" id="IPR039261">
    <property type="entry name" value="FNR_nucleotide-bd"/>
</dbReference>
<evidence type="ECO:0000256" key="3">
    <source>
        <dbReference type="ARBA" id="ARBA00012604"/>
    </source>
</evidence>
<dbReference type="PANTHER" id="PTHR19384:SF128">
    <property type="entry name" value="NADPH OXIDOREDUCTASE A"/>
    <property type="match status" value="1"/>
</dbReference>
<dbReference type="InterPro" id="IPR001433">
    <property type="entry name" value="OxRdtase_FAD/NAD-bd"/>
</dbReference>
<dbReference type="PROSITE" id="PS50902">
    <property type="entry name" value="FLAVODOXIN_LIKE"/>
    <property type="match status" value="1"/>
</dbReference>
<dbReference type="InterPro" id="IPR023173">
    <property type="entry name" value="NADPH_Cyt_P450_Rdtase_alpha"/>
</dbReference>
<dbReference type="Pfam" id="PF00667">
    <property type="entry name" value="FAD_binding_1"/>
    <property type="match status" value="2"/>
</dbReference>
<proteinExistence type="predicted"/>
<dbReference type="InterPro" id="IPR001094">
    <property type="entry name" value="Flavdoxin-like"/>
</dbReference>
<comment type="cofactor">
    <cofactor evidence="1">
        <name>FMN</name>
        <dbReference type="ChEBI" id="CHEBI:58210"/>
    </cofactor>
</comment>
<dbReference type="FunFam" id="3.40.50.80:FF:000001">
    <property type="entry name" value="NADPH--cytochrome P450 reductase 1"/>
    <property type="match status" value="1"/>
</dbReference>
<dbReference type="PANTHER" id="PTHR19384">
    <property type="entry name" value="NITRIC OXIDE SYNTHASE-RELATED"/>
    <property type="match status" value="1"/>
</dbReference>
<dbReference type="GO" id="GO:0019344">
    <property type="term" value="P:cysteine biosynthetic process"/>
    <property type="evidence" value="ECO:0007669"/>
    <property type="project" value="UniProtKB-KW"/>
</dbReference>
<name>A0A378TCK5_9MYCO</name>
<evidence type="ECO:0000256" key="10">
    <source>
        <dbReference type="ARBA" id="ARBA00052219"/>
    </source>
</evidence>
<dbReference type="Pfam" id="PF00258">
    <property type="entry name" value="Flavodoxin_1"/>
    <property type="match status" value="1"/>
</dbReference>
<evidence type="ECO:0000256" key="5">
    <source>
        <dbReference type="ARBA" id="ARBA00022643"/>
    </source>
</evidence>
<dbReference type="PROSITE" id="PS51384">
    <property type="entry name" value="FAD_FR"/>
    <property type="match status" value="1"/>
</dbReference>
<gene>
    <name evidence="13" type="primary">cysJ_1</name>
    <name evidence="13" type="ORF">NCTC10821_00754</name>
</gene>
<dbReference type="PRINTS" id="PR00371">
    <property type="entry name" value="FPNCR"/>
</dbReference>
<dbReference type="Gene3D" id="2.40.30.10">
    <property type="entry name" value="Translation factors"/>
    <property type="match status" value="1"/>
</dbReference>
<keyword evidence="9" id="KW-0198">Cysteine biosynthesis</keyword>
<keyword evidence="14" id="KW-1185">Reference proteome</keyword>
<dbReference type="InterPro" id="IPR017938">
    <property type="entry name" value="Riboflavin_synthase-like_b-brl"/>
</dbReference>
<dbReference type="InterPro" id="IPR008254">
    <property type="entry name" value="Flavodoxin/NO_synth"/>
</dbReference>
<dbReference type="Gene3D" id="3.40.50.360">
    <property type="match status" value="1"/>
</dbReference>
<evidence type="ECO:0000256" key="6">
    <source>
        <dbReference type="ARBA" id="ARBA00022827"/>
    </source>
</evidence>
<keyword evidence="7" id="KW-0521">NADP</keyword>
<dbReference type="AlphaFoldDB" id="A0A378TCK5"/>
<feature type="domain" description="FAD-binding FR-type" evidence="12">
    <location>
        <begin position="168"/>
        <end position="382"/>
    </location>
</feature>
<keyword evidence="9" id="KW-0028">Amino-acid biosynthesis</keyword>
<evidence type="ECO:0000256" key="9">
    <source>
        <dbReference type="ARBA" id="ARBA00023192"/>
    </source>
</evidence>
<dbReference type="Proteomes" id="UP000254978">
    <property type="component" value="Unassembled WGS sequence"/>
</dbReference>
<dbReference type="Gene3D" id="3.40.50.80">
    <property type="entry name" value="Nucleotide-binding domain of ferredoxin-NADP reductase (FNR) module"/>
    <property type="match status" value="1"/>
</dbReference>
<dbReference type="SUPFAM" id="SSF52218">
    <property type="entry name" value="Flavoproteins"/>
    <property type="match status" value="1"/>
</dbReference>
<dbReference type="EC" id="1.8.1.2" evidence="3"/>
<comment type="cofactor">
    <cofactor evidence="2">
        <name>FAD</name>
        <dbReference type="ChEBI" id="CHEBI:57692"/>
    </cofactor>
</comment>
<protein>
    <recommendedName>
        <fullName evidence="3">assimilatory sulfite reductase (NADPH)</fullName>
        <ecNumber evidence="3">1.8.1.2</ecNumber>
    </recommendedName>
</protein>
<dbReference type="InterPro" id="IPR017927">
    <property type="entry name" value="FAD-bd_FR_type"/>
</dbReference>
<evidence type="ECO:0000256" key="1">
    <source>
        <dbReference type="ARBA" id="ARBA00001917"/>
    </source>
</evidence>
<evidence type="ECO:0000313" key="14">
    <source>
        <dbReference type="Proteomes" id="UP000254978"/>
    </source>
</evidence>
<dbReference type="SUPFAM" id="SSF63380">
    <property type="entry name" value="Riboflavin synthase domain-like"/>
    <property type="match status" value="1"/>
</dbReference>
<keyword evidence="8 13" id="KW-0560">Oxidoreductase</keyword>
<dbReference type="InterPro" id="IPR003097">
    <property type="entry name" value="CysJ-like_FAD-binding"/>
</dbReference>
<dbReference type="Gene3D" id="1.20.990.10">
    <property type="entry name" value="NADPH-cytochrome p450 Reductase, Chain A, domain 3"/>
    <property type="match status" value="1"/>
</dbReference>
<sequence length="513" mass="55306">MPAPFSLLVGYGSETGGAEGLAGSFAVAAKALGLEVTPVELNAIDADMLAAATHLVAITATYGEGEFPFNAALFWESLHADDAPRCEHLTFAVLGLGDKYYIDFANAGKLLDARLEALGAKRLTTRVDCDIDFDDDAAAWTAAVIDLLPATDQPLAHPEPPAPSQWTHTPVTARLASRRLLTGAGSHDEVWHHELDLAGSGLTYRAGDSLSVHPVNDPALVAALLTRLGRSADDPAPGQDQPMGHWLTEQVEIRTPSQELRALVAARTTETEAATAADRDVLDLLELVDLSADEVLTTLRPLQCRDYSIASSPLVYPDRLHLTVATVRHHRAGRARSGVASGHLADRARDLRVRLCPNDGFRLPAPDVPIIMVGPGTGIAPFRAFLQERRATGATGAAWLFSGHRHRGTDFLYEQELQDFLHDGVLTRLDLAFSRDSDGGYVQHQMLAQAAELFAWLQAGAHLYVCGDAVRMARDVHNTLHEIVRTAGAMDADAAHAYVGGLITAHRYCRDVY</sequence>
<organism evidence="13 14">
    <name type="scientific">Mycolicibacterium tokaiense</name>
    <dbReference type="NCBI Taxonomy" id="39695"/>
    <lineage>
        <taxon>Bacteria</taxon>
        <taxon>Bacillati</taxon>
        <taxon>Actinomycetota</taxon>
        <taxon>Actinomycetes</taxon>
        <taxon>Mycobacteriales</taxon>
        <taxon>Mycobacteriaceae</taxon>
        <taxon>Mycolicibacterium</taxon>
    </lineage>
</organism>
<keyword evidence="4" id="KW-0285">Flavoprotein</keyword>
<dbReference type="GO" id="GO:0050660">
    <property type="term" value="F:flavin adenine dinucleotide binding"/>
    <property type="evidence" value="ECO:0007669"/>
    <property type="project" value="TreeGrafter"/>
</dbReference>
<dbReference type="EMBL" id="UGQT01000001">
    <property type="protein sequence ID" value="STZ57256.1"/>
    <property type="molecule type" value="Genomic_DNA"/>
</dbReference>
<evidence type="ECO:0000313" key="13">
    <source>
        <dbReference type="EMBL" id="STZ57256.1"/>
    </source>
</evidence>
<dbReference type="Pfam" id="PF00175">
    <property type="entry name" value="NAD_binding_1"/>
    <property type="match status" value="1"/>
</dbReference>
<evidence type="ECO:0000256" key="8">
    <source>
        <dbReference type="ARBA" id="ARBA00023002"/>
    </source>
</evidence>
<dbReference type="InterPro" id="IPR029039">
    <property type="entry name" value="Flavoprotein-like_sf"/>
</dbReference>
<dbReference type="GO" id="GO:0010181">
    <property type="term" value="F:FMN binding"/>
    <property type="evidence" value="ECO:0007669"/>
    <property type="project" value="InterPro"/>
</dbReference>
<comment type="catalytic activity">
    <reaction evidence="10">
        <text>hydrogen sulfide + 3 NADP(+) + 3 H2O = sulfite + 3 NADPH + 4 H(+)</text>
        <dbReference type="Rhea" id="RHEA:13801"/>
        <dbReference type="ChEBI" id="CHEBI:15377"/>
        <dbReference type="ChEBI" id="CHEBI:15378"/>
        <dbReference type="ChEBI" id="CHEBI:17359"/>
        <dbReference type="ChEBI" id="CHEBI:29919"/>
        <dbReference type="ChEBI" id="CHEBI:57783"/>
        <dbReference type="ChEBI" id="CHEBI:58349"/>
        <dbReference type="EC" id="1.8.1.2"/>
    </reaction>
</comment>
<evidence type="ECO:0000256" key="4">
    <source>
        <dbReference type="ARBA" id="ARBA00022630"/>
    </source>
</evidence>